<feature type="transmembrane region" description="Helical" evidence="2">
    <location>
        <begin position="426"/>
        <end position="441"/>
    </location>
</feature>
<feature type="transmembrane region" description="Helical" evidence="2">
    <location>
        <begin position="107"/>
        <end position="133"/>
    </location>
</feature>
<keyword evidence="5" id="KW-1185">Reference proteome</keyword>
<proteinExistence type="predicted"/>
<feature type="transmembrane region" description="Helical" evidence="2">
    <location>
        <begin position="479"/>
        <end position="500"/>
    </location>
</feature>
<organism evidence="4 5">
    <name type="scientific">Rugosimonospora acidiphila</name>
    <dbReference type="NCBI Taxonomy" id="556531"/>
    <lineage>
        <taxon>Bacteria</taxon>
        <taxon>Bacillati</taxon>
        <taxon>Actinomycetota</taxon>
        <taxon>Actinomycetes</taxon>
        <taxon>Micromonosporales</taxon>
        <taxon>Micromonosporaceae</taxon>
        <taxon>Rugosimonospora</taxon>
    </lineage>
</organism>
<evidence type="ECO:0000256" key="1">
    <source>
        <dbReference type="SAM" id="MobiDB-lite"/>
    </source>
</evidence>
<feature type="domain" description="DUF112" evidence="3">
    <location>
        <begin position="18"/>
        <end position="453"/>
    </location>
</feature>
<dbReference type="Pfam" id="PF01970">
    <property type="entry name" value="TctA"/>
    <property type="match status" value="1"/>
</dbReference>
<feature type="transmembrane region" description="Helical" evidence="2">
    <location>
        <begin position="540"/>
        <end position="560"/>
    </location>
</feature>
<dbReference type="EMBL" id="BAABJQ010000025">
    <property type="protein sequence ID" value="GAA5196168.1"/>
    <property type="molecule type" value="Genomic_DNA"/>
</dbReference>
<feature type="transmembrane region" description="Helical" evidence="2">
    <location>
        <begin position="59"/>
        <end position="80"/>
    </location>
</feature>
<feature type="transmembrane region" description="Helical" evidence="2">
    <location>
        <begin position="168"/>
        <end position="189"/>
    </location>
</feature>
<feature type="transmembrane region" description="Helical" evidence="2">
    <location>
        <begin position="572"/>
        <end position="590"/>
    </location>
</feature>
<evidence type="ECO:0000259" key="3">
    <source>
        <dbReference type="Pfam" id="PF01970"/>
    </source>
</evidence>
<feature type="transmembrane region" description="Helical" evidence="2">
    <location>
        <begin position="20"/>
        <end position="47"/>
    </location>
</feature>
<dbReference type="PANTHER" id="PTHR35342:SF5">
    <property type="entry name" value="TRICARBOXYLIC TRANSPORT PROTEIN"/>
    <property type="match status" value="1"/>
</dbReference>
<reference evidence="5" key="1">
    <citation type="journal article" date="2019" name="Int. J. Syst. Evol. Microbiol.">
        <title>The Global Catalogue of Microorganisms (GCM) 10K type strain sequencing project: providing services to taxonomists for standard genome sequencing and annotation.</title>
        <authorList>
            <consortium name="The Broad Institute Genomics Platform"/>
            <consortium name="The Broad Institute Genome Sequencing Center for Infectious Disease"/>
            <person name="Wu L."/>
            <person name="Ma J."/>
        </authorList>
    </citation>
    <scope>NUCLEOTIDE SEQUENCE [LARGE SCALE GENOMIC DNA]</scope>
    <source>
        <strain evidence="5">JCM 18304</strain>
    </source>
</reference>
<comment type="caution">
    <text evidence="4">The sequence shown here is derived from an EMBL/GenBank/DDBJ whole genome shotgun (WGS) entry which is preliminary data.</text>
</comment>
<keyword evidence="2" id="KW-0472">Membrane</keyword>
<accession>A0ABP9SKB2</accession>
<evidence type="ECO:0000256" key="2">
    <source>
        <dbReference type="SAM" id="Phobius"/>
    </source>
</evidence>
<sequence length="762" mass="80228">MLHNLVHGLTALNSGSAIAYLVLGSVLGVFIGVIPGLGGSVVLSIVLSLAYHIDLTGTLCLFLGAHAGSYFSASVTSILLNTPAHPEAFAVTFDGFPMARNGRPGRALGISAASTMVGGVIGCLVLIGFVQIIDRLPNLFHPPEYVALVLLAVILVGTLGSNSVAKPLISAGLGIMVASVGPSLITGTYRYTFNQVGLYGGISLVAVALGAFAIPQMAMVFGTATTTSKQDMTGKDVGPAQQIELGGSFGRQVLGGIAETFRHKLLLLQSGLVGSLAGIVPGIGGFAANFMSYGIAQQTVRKRKGQWGTGLAEGIIAPEGSSLAKEAGSLVPIIGLGIPGSVGGSLFIAALTIKGIKTGYGFSTSYPSLPYEMVWILALSGILGTIIGVIIAPILARVTKVPGPILVPFILALAVLGPFLASVEYFTVYEVFVFGILGLLLRRLRYSLASFVIGLVLGPTFENNVYLTHNVYSGFSFLTARPAADVIFLIAILVLVVKVVQIRLESRRATATLASTLTHIDDPQRRIAVARDQIRRDVRFPLLSVIMTGILIALSVFFVVYGWQQYDLATKLMPIIGGVLVAIPAIIQLPNDIRRYVLWRGARNAPSGMAEAPSDAPDGGSEAAPVPEPEPVLVGGRRGSVLSAVANGPQGTLGAQPALATAVAPGGIAAIRENAWGRHGQYTREFMTFVWLFALVAVCFVFGFLWGIPAFCLAYGMTCTRRFIKTLMFRAVFSVLSAAGMWLLTYEALKFAHIVYLPQITL</sequence>
<feature type="transmembrane region" description="Helical" evidence="2">
    <location>
        <begin position="448"/>
        <end position="467"/>
    </location>
</feature>
<name>A0ABP9SKB2_9ACTN</name>
<feature type="transmembrane region" description="Helical" evidence="2">
    <location>
        <begin position="330"/>
        <end position="353"/>
    </location>
</feature>
<dbReference type="PANTHER" id="PTHR35342">
    <property type="entry name" value="TRICARBOXYLIC TRANSPORT PROTEIN"/>
    <property type="match status" value="1"/>
</dbReference>
<dbReference type="Proteomes" id="UP001501570">
    <property type="component" value="Unassembled WGS sequence"/>
</dbReference>
<evidence type="ECO:0000313" key="5">
    <source>
        <dbReference type="Proteomes" id="UP001501570"/>
    </source>
</evidence>
<keyword evidence="2" id="KW-1133">Transmembrane helix</keyword>
<protein>
    <recommendedName>
        <fullName evidence="3">DUF112 domain-containing protein</fullName>
    </recommendedName>
</protein>
<dbReference type="InterPro" id="IPR002823">
    <property type="entry name" value="DUF112_TM"/>
</dbReference>
<gene>
    <name evidence="4" type="ORF">GCM10023322_64490</name>
</gene>
<feature type="region of interest" description="Disordered" evidence="1">
    <location>
        <begin position="608"/>
        <end position="628"/>
    </location>
</feature>
<keyword evidence="2" id="KW-0812">Transmembrane</keyword>
<evidence type="ECO:0000313" key="4">
    <source>
        <dbReference type="EMBL" id="GAA5196168.1"/>
    </source>
</evidence>
<feature type="transmembrane region" description="Helical" evidence="2">
    <location>
        <begin position="196"/>
        <end position="214"/>
    </location>
</feature>
<feature type="transmembrane region" description="Helical" evidence="2">
    <location>
        <begin position="728"/>
        <end position="749"/>
    </location>
</feature>
<feature type="transmembrane region" description="Helical" evidence="2">
    <location>
        <begin position="373"/>
        <end position="396"/>
    </location>
</feature>
<dbReference type="RefSeq" id="WP_345636023.1">
    <property type="nucleotide sequence ID" value="NZ_BAABJQ010000025.1"/>
</dbReference>
<feature type="transmembrane region" description="Helical" evidence="2">
    <location>
        <begin position="272"/>
        <end position="296"/>
    </location>
</feature>
<feature type="transmembrane region" description="Helical" evidence="2">
    <location>
        <begin position="145"/>
        <end position="162"/>
    </location>
</feature>
<feature type="transmembrane region" description="Helical" evidence="2">
    <location>
        <begin position="686"/>
        <end position="708"/>
    </location>
</feature>
<feature type="transmembrane region" description="Helical" evidence="2">
    <location>
        <begin position="403"/>
        <end position="420"/>
    </location>
</feature>